<dbReference type="InterPro" id="IPR029058">
    <property type="entry name" value="AB_hydrolase_fold"/>
</dbReference>
<evidence type="ECO:0000256" key="3">
    <source>
        <dbReference type="ARBA" id="ARBA00014923"/>
    </source>
</evidence>
<dbReference type="Proteomes" id="UP000789508">
    <property type="component" value="Unassembled WGS sequence"/>
</dbReference>
<evidence type="ECO:0000256" key="6">
    <source>
        <dbReference type="ARBA" id="ARBA00031195"/>
    </source>
</evidence>
<dbReference type="Gene3D" id="3.40.50.1820">
    <property type="entry name" value="alpha/beta hydrolase"/>
    <property type="match status" value="1"/>
</dbReference>
<keyword evidence="10" id="KW-1185">Reference proteome</keyword>
<comment type="similarity">
    <text evidence="1">Belongs to the AB hydrolase superfamily. AB hydrolase 2 family.</text>
</comment>
<keyword evidence="4" id="KW-0378">Hydrolase</keyword>
<feature type="non-terminal residue" evidence="9">
    <location>
        <position position="1"/>
    </location>
</feature>
<evidence type="ECO:0000256" key="4">
    <source>
        <dbReference type="ARBA" id="ARBA00022801"/>
    </source>
</evidence>
<dbReference type="AlphaFoldDB" id="A0A9N9JEC1"/>
<organism evidence="9 10">
    <name type="scientific">Ambispora leptoticha</name>
    <dbReference type="NCBI Taxonomy" id="144679"/>
    <lineage>
        <taxon>Eukaryota</taxon>
        <taxon>Fungi</taxon>
        <taxon>Fungi incertae sedis</taxon>
        <taxon>Mucoromycota</taxon>
        <taxon>Glomeromycotina</taxon>
        <taxon>Glomeromycetes</taxon>
        <taxon>Archaeosporales</taxon>
        <taxon>Ambisporaceae</taxon>
        <taxon>Ambispora</taxon>
    </lineage>
</organism>
<comment type="catalytic activity">
    <reaction evidence="7">
        <text>S-hexadecanoyl-L-cysteinyl-[protein] + H2O = L-cysteinyl-[protein] + hexadecanoate + H(+)</text>
        <dbReference type="Rhea" id="RHEA:19233"/>
        <dbReference type="Rhea" id="RHEA-COMP:10131"/>
        <dbReference type="Rhea" id="RHEA-COMP:11032"/>
        <dbReference type="ChEBI" id="CHEBI:7896"/>
        <dbReference type="ChEBI" id="CHEBI:15377"/>
        <dbReference type="ChEBI" id="CHEBI:15378"/>
        <dbReference type="ChEBI" id="CHEBI:29950"/>
        <dbReference type="ChEBI" id="CHEBI:74151"/>
        <dbReference type="EC" id="3.1.2.22"/>
    </reaction>
</comment>
<gene>
    <name evidence="9" type="ORF">ALEPTO_LOCUS14359</name>
</gene>
<evidence type="ECO:0000256" key="1">
    <source>
        <dbReference type="ARBA" id="ARBA00006499"/>
    </source>
</evidence>
<reference evidence="9" key="1">
    <citation type="submission" date="2021-06" db="EMBL/GenBank/DDBJ databases">
        <authorList>
            <person name="Kallberg Y."/>
            <person name="Tangrot J."/>
            <person name="Rosling A."/>
        </authorList>
    </citation>
    <scope>NUCLEOTIDE SEQUENCE</scope>
    <source>
        <strain evidence="9">FL130A</strain>
    </source>
</reference>
<dbReference type="GO" id="GO:0008474">
    <property type="term" value="F:palmitoyl-(protein) hydrolase activity"/>
    <property type="evidence" value="ECO:0007669"/>
    <property type="project" value="UniProtKB-EC"/>
</dbReference>
<comment type="caution">
    <text evidence="9">The sequence shown here is derived from an EMBL/GenBank/DDBJ whole genome shotgun (WGS) entry which is preliminary data.</text>
</comment>
<proteinExistence type="inferred from homology"/>
<dbReference type="InterPro" id="IPR003140">
    <property type="entry name" value="PLipase/COase/thioEstase"/>
</dbReference>
<dbReference type="PANTHER" id="PTHR10655">
    <property type="entry name" value="LYSOPHOSPHOLIPASE-RELATED"/>
    <property type="match status" value="1"/>
</dbReference>
<evidence type="ECO:0000313" key="9">
    <source>
        <dbReference type="EMBL" id="CAG8775184.1"/>
    </source>
</evidence>
<evidence type="ECO:0000256" key="2">
    <source>
        <dbReference type="ARBA" id="ARBA00012423"/>
    </source>
</evidence>
<evidence type="ECO:0000259" key="8">
    <source>
        <dbReference type="Pfam" id="PF02230"/>
    </source>
</evidence>
<comment type="function">
    <text evidence="5">Hydrolyzes fatty acids from S-acylated cysteine residues in proteins with a strong preference for palmitoylated G-alpha proteins over other acyl substrates. Mediates the deacylation of G-alpha proteins such as GPA1 in vivo, but has weak or no activity toward palmitoylated Ras proteins. Has weak lysophospholipase activity in vitro; however such activity may not exist in vivo.</text>
</comment>
<dbReference type="EC" id="3.1.2.22" evidence="2"/>
<dbReference type="InterPro" id="IPR050565">
    <property type="entry name" value="LYPA1-2/EST-like"/>
</dbReference>
<accession>A0A9N9JEC1</accession>
<dbReference type="EMBL" id="CAJVPS010055182">
    <property type="protein sequence ID" value="CAG8775184.1"/>
    <property type="molecule type" value="Genomic_DNA"/>
</dbReference>
<feature type="domain" description="Phospholipase/carboxylesterase/thioesterase" evidence="8">
    <location>
        <begin position="5"/>
        <end position="56"/>
    </location>
</feature>
<sequence length="61" mass="6678">VQMSREVPHVKFIFPNAPVQPVTINGGAVMPSWYDIMSLADHNVMLNAREDEKGLLASIAA</sequence>
<feature type="non-terminal residue" evidence="9">
    <location>
        <position position="61"/>
    </location>
</feature>
<evidence type="ECO:0000256" key="7">
    <source>
        <dbReference type="ARBA" id="ARBA00047337"/>
    </source>
</evidence>
<dbReference type="Pfam" id="PF02230">
    <property type="entry name" value="Abhydrolase_2"/>
    <property type="match status" value="1"/>
</dbReference>
<dbReference type="OrthoDB" id="2418081at2759"/>
<evidence type="ECO:0000256" key="5">
    <source>
        <dbReference type="ARBA" id="ARBA00029392"/>
    </source>
</evidence>
<protein>
    <recommendedName>
        <fullName evidence="3">Acyl-protein thioesterase 1</fullName>
        <ecNumber evidence="2">3.1.2.22</ecNumber>
    </recommendedName>
    <alternativeName>
        <fullName evidence="6">Palmitoyl-protein hydrolase</fullName>
    </alternativeName>
</protein>
<name>A0A9N9JEC1_9GLOM</name>
<dbReference type="PANTHER" id="PTHR10655:SF17">
    <property type="entry name" value="LYSOPHOSPHOLIPASE-LIKE PROTEIN 1"/>
    <property type="match status" value="1"/>
</dbReference>
<evidence type="ECO:0000313" key="10">
    <source>
        <dbReference type="Proteomes" id="UP000789508"/>
    </source>
</evidence>